<dbReference type="NCBIfam" id="TIGR00797">
    <property type="entry name" value="matE"/>
    <property type="match status" value="1"/>
</dbReference>
<feature type="transmembrane region" description="Helical" evidence="13">
    <location>
        <begin position="260"/>
        <end position="276"/>
    </location>
</feature>
<reference evidence="14 15" key="1">
    <citation type="submission" date="2014-08" db="EMBL/GenBank/DDBJ databases">
        <title>Clostridium innocuum, an unnegligible vancomycin-resistant pathogen causing extra-intestinal infections.</title>
        <authorList>
            <person name="Feng Y."/>
            <person name="Chiu C.-H."/>
        </authorList>
    </citation>
    <scope>NUCLEOTIDE SEQUENCE [LARGE SCALE GENOMIC DNA]</scope>
    <source>
        <strain evidence="14 15">AN88</strain>
    </source>
</reference>
<accession>A0A099I8D5</accession>
<dbReference type="PANTHER" id="PTHR43298">
    <property type="entry name" value="MULTIDRUG RESISTANCE PROTEIN NORM-RELATED"/>
    <property type="match status" value="1"/>
</dbReference>
<evidence type="ECO:0000256" key="11">
    <source>
        <dbReference type="ARBA" id="ARBA00023136"/>
    </source>
</evidence>
<dbReference type="AlphaFoldDB" id="A0A099I8D5"/>
<keyword evidence="5" id="KW-0813">Transport</keyword>
<gene>
    <name evidence="14" type="ORF">CIAN88_06365</name>
</gene>
<feature type="transmembrane region" description="Helical" evidence="13">
    <location>
        <begin position="282"/>
        <end position="301"/>
    </location>
</feature>
<dbReference type="CDD" id="cd13138">
    <property type="entry name" value="MATE_yoeA_like"/>
    <property type="match status" value="1"/>
</dbReference>
<dbReference type="GO" id="GO:0015297">
    <property type="term" value="F:antiporter activity"/>
    <property type="evidence" value="ECO:0007669"/>
    <property type="project" value="UniProtKB-KW"/>
</dbReference>
<feature type="transmembrane region" description="Helical" evidence="13">
    <location>
        <begin position="322"/>
        <end position="343"/>
    </location>
</feature>
<keyword evidence="10" id="KW-0406">Ion transport</keyword>
<dbReference type="GO" id="GO:0042910">
    <property type="term" value="F:xenobiotic transmembrane transporter activity"/>
    <property type="evidence" value="ECO:0007669"/>
    <property type="project" value="InterPro"/>
</dbReference>
<evidence type="ECO:0000256" key="4">
    <source>
        <dbReference type="ARBA" id="ARBA00020268"/>
    </source>
</evidence>
<comment type="caution">
    <text evidence="14">The sequence shown here is derived from an EMBL/GenBank/DDBJ whole genome shotgun (WGS) entry which is preliminary data.</text>
</comment>
<proteinExistence type="inferred from homology"/>
<comment type="similarity">
    <text evidence="3">Belongs to the multi antimicrobial extrusion (MATE) (TC 2.A.66.1) family.</text>
</comment>
<feature type="transmembrane region" description="Helical" evidence="13">
    <location>
        <begin position="14"/>
        <end position="35"/>
    </location>
</feature>
<feature type="transmembrane region" description="Helical" evidence="13">
    <location>
        <begin position="88"/>
        <end position="114"/>
    </location>
</feature>
<dbReference type="InterPro" id="IPR050222">
    <property type="entry name" value="MATE_MdtK"/>
</dbReference>
<organism evidence="14 15">
    <name type="scientific">Clostridium innocuum</name>
    <dbReference type="NCBI Taxonomy" id="1522"/>
    <lineage>
        <taxon>Bacteria</taxon>
        <taxon>Bacillati</taxon>
        <taxon>Bacillota</taxon>
        <taxon>Clostridia</taxon>
        <taxon>Eubacteriales</taxon>
        <taxon>Clostridiaceae</taxon>
        <taxon>Clostridium</taxon>
    </lineage>
</organism>
<feature type="transmembrane region" description="Helical" evidence="13">
    <location>
        <begin position="165"/>
        <end position="184"/>
    </location>
</feature>
<evidence type="ECO:0000256" key="1">
    <source>
        <dbReference type="ARBA" id="ARBA00003408"/>
    </source>
</evidence>
<evidence type="ECO:0000256" key="7">
    <source>
        <dbReference type="ARBA" id="ARBA00022475"/>
    </source>
</evidence>
<evidence type="ECO:0000256" key="6">
    <source>
        <dbReference type="ARBA" id="ARBA00022449"/>
    </source>
</evidence>
<comment type="function">
    <text evidence="1">Multidrug efflux pump.</text>
</comment>
<dbReference type="PIRSF" id="PIRSF006603">
    <property type="entry name" value="DinF"/>
    <property type="match status" value="1"/>
</dbReference>
<dbReference type="Proteomes" id="UP000030008">
    <property type="component" value="Unassembled WGS sequence"/>
</dbReference>
<evidence type="ECO:0000256" key="5">
    <source>
        <dbReference type="ARBA" id="ARBA00022448"/>
    </source>
</evidence>
<evidence type="ECO:0000256" key="13">
    <source>
        <dbReference type="SAM" id="Phobius"/>
    </source>
</evidence>
<evidence type="ECO:0000256" key="12">
    <source>
        <dbReference type="ARBA" id="ARBA00031636"/>
    </source>
</evidence>
<feature type="transmembrane region" description="Helical" evidence="13">
    <location>
        <begin position="355"/>
        <end position="374"/>
    </location>
</feature>
<evidence type="ECO:0000313" key="15">
    <source>
        <dbReference type="Proteomes" id="UP000030008"/>
    </source>
</evidence>
<evidence type="ECO:0000256" key="9">
    <source>
        <dbReference type="ARBA" id="ARBA00022989"/>
    </source>
</evidence>
<name>A0A099I8D5_CLOIN</name>
<dbReference type="Pfam" id="PF01554">
    <property type="entry name" value="MatE"/>
    <property type="match status" value="2"/>
</dbReference>
<dbReference type="GO" id="GO:0006811">
    <property type="term" value="P:monoatomic ion transport"/>
    <property type="evidence" value="ECO:0007669"/>
    <property type="project" value="UniProtKB-KW"/>
</dbReference>
<protein>
    <recommendedName>
        <fullName evidence="4">Probable multidrug resistance protein NorM</fullName>
    </recommendedName>
    <alternativeName>
        <fullName evidence="12">Multidrug-efflux transporter</fullName>
    </alternativeName>
</protein>
<evidence type="ECO:0000256" key="2">
    <source>
        <dbReference type="ARBA" id="ARBA00004651"/>
    </source>
</evidence>
<dbReference type="InterPro" id="IPR002528">
    <property type="entry name" value="MATE_fam"/>
</dbReference>
<dbReference type="InterPro" id="IPR048279">
    <property type="entry name" value="MdtK-like"/>
</dbReference>
<keyword evidence="9 13" id="KW-1133">Transmembrane helix</keyword>
<evidence type="ECO:0000313" key="14">
    <source>
        <dbReference type="EMBL" id="KGJ53940.1"/>
    </source>
</evidence>
<feature type="transmembrane region" description="Helical" evidence="13">
    <location>
        <begin position="55"/>
        <end position="76"/>
    </location>
</feature>
<evidence type="ECO:0000256" key="8">
    <source>
        <dbReference type="ARBA" id="ARBA00022692"/>
    </source>
</evidence>
<dbReference type="RefSeq" id="WP_044904675.1">
    <property type="nucleotide sequence ID" value="NZ_JQIF01000025.1"/>
</dbReference>
<keyword evidence="6" id="KW-0050">Antiport</keyword>
<feature type="transmembrane region" description="Helical" evidence="13">
    <location>
        <begin position="134"/>
        <end position="153"/>
    </location>
</feature>
<keyword evidence="7" id="KW-1003">Cell membrane</keyword>
<keyword evidence="8 13" id="KW-0812">Transmembrane</keyword>
<keyword evidence="11 13" id="KW-0472">Membrane</keyword>
<dbReference type="GO" id="GO:0005886">
    <property type="term" value="C:plasma membrane"/>
    <property type="evidence" value="ECO:0007669"/>
    <property type="project" value="UniProtKB-SubCell"/>
</dbReference>
<feature type="transmembrane region" description="Helical" evidence="13">
    <location>
        <begin position="413"/>
        <end position="438"/>
    </location>
</feature>
<dbReference type="PANTHER" id="PTHR43298:SF2">
    <property type="entry name" value="FMN_FAD EXPORTER YEEO-RELATED"/>
    <property type="match status" value="1"/>
</dbReference>
<dbReference type="EMBL" id="JQIF01000025">
    <property type="protein sequence ID" value="KGJ53940.1"/>
    <property type="molecule type" value="Genomic_DNA"/>
</dbReference>
<comment type="subcellular location">
    <subcellularLocation>
        <location evidence="2">Cell membrane</location>
        <topology evidence="2">Multi-pass membrane protein</topology>
    </subcellularLocation>
</comment>
<evidence type="ECO:0000256" key="10">
    <source>
        <dbReference type="ARBA" id="ARBA00023065"/>
    </source>
</evidence>
<sequence length="464" mass="51227">MQEKGILQGNLTKALLRMAVPLFVLNLVNSLYNIIDTFWVGQLGELQVGAVSLVGPIMWCAQSVAMGLSAAAIALLSTRLGANQKGDACRFATALLYFAIGFAIVLSIGTLLLLHPILSWLDTPKEIYDASYQYLLGISFDYIGLLMLNLYMAMRQSAGDSRSGVKLNMCASLLNAILDPIFIFVFHFGILGAAIATVVSKLVMVPVAWRRLHDKAFPVHIDFRAYPFHAADGKIILKLCIPAASGQFLENLGFVIMNKYIVYYGAVAISAYGVGAKMVTLAYIPVMSIGAVLATFVGQNLGAGNTERARKAFHTAMKLSTLFSSTLTIIGMLVITPFIHLFVPNASTQLMELTQEYAFFALLCGVFMGWYINLNDGVFNGSGHTNYTFILSMMRLWAFRIPMILLFHRFTSLGITGIWLAMLLSNIFECILAQAIYLRHRWEYSAILTETERIQPSEDTVKEI</sequence>
<evidence type="ECO:0000256" key="3">
    <source>
        <dbReference type="ARBA" id="ARBA00010199"/>
    </source>
</evidence>